<dbReference type="InterPro" id="IPR036388">
    <property type="entry name" value="WH-like_DNA-bd_sf"/>
</dbReference>
<dbReference type="PANTHER" id="PTHR43133">
    <property type="entry name" value="RNA POLYMERASE ECF-TYPE SIGMA FACTO"/>
    <property type="match status" value="1"/>
</dbReference>
<gene>
    <name evidence="8" type="ORF">GCM10023349_07640</name>
</gene>
<evidence type="ECO:0000313" key="8">
    <source>
        <dbReference type="EMBL" id="GAA4694949.1"/>
    </source>
</evidence>
<proteinExistence type="inferred from homology"/>
<evidence type="ECO:0000256" key="4">
    <source>
        <dbReference type="ARBA" id="ARBA00023125"/>
    </source>
</evidence>
<keyword evidence="3" id="KW-0731">Sigma factor</keyword>
<feature type="domain" description="RNA polymerase sigma factor 70 region 4 type 2" evidence="7">
    <location>
        <begin position="115"/>
        <end position="163"/>
    </location>
</feature>
<accession>A0ABP8WTB7</accession>
<dbReference type="Gene3D" id="1.10.10.10">
    <property type="entry name" value="Winged helix-like DNA-binding domain superfamily/Winged helix DNA-binding domain"/>
    <property type="match status" value="1"/>
</dbReference>
<dbReference type="InterPro" id="IPR013325">
    <property type="entry name" value="RNA_pol_sigma_r2"/>
</dbReference>
<evidence type="ECO:0000256" key="3">
    <source>
        <dbReference type="ARBA" id="ARBA00023082"/>
    </source>
</evidence>
<dbReference type="InterPro" id="IPR014284">
    <property type="entry name" value="RNA_pol_sigma-70_dom"/>
</dbReference>
<keyword evidence="4" id="KW-0238">DNA-binding</keyword>
<keyword evidence="5" id="KW-0804">Transcription</keyword>
<comment type="caution">
    <text evidence="8">The sequence shown here is derived from an EMBL/GenBank/DDBJ whole genome shotgun (WGS) entry which is preliminary data.</text>
</comment>
<dbReference type="NCBIfam" id="TIGR02983">
    <property type="entry name" value="SigE-fam_strep"/>
    <property type="match status" value="1"/>
</dbReference>
<evidence type="ECO:0000259" key="6">
    <source>
        <dbReference type="Pfam" id="PF04542"/>
    </source>
</evidence>
<feature type="domain" description="RNA polymerase sigma-70 region 2" evidence="6">
    <location>
        <begin position="24"/>
        <end position="87"/>
    </location>
</feature>
<comment type="similarity">
    <text evidence="1">Belongs to the sigma-70 factor family. ECF subfamily.</text>
</comment>
<dbReference type="InterPro" id="IPR013324">
    <property type="entry name" value="RNA_pol_sigma_r3/r4-like"/>
</dbReference>
<evidence type="ECO:0000259" key="7">
    <source>
        <dbReference type="Pfam" id="PF08281"/>
    </source>
</evidence>
<keyword evidence="9" id="KW-1185">Reference proteome</keyword>
<dbReference type="InterPro" id="IPR013249">
    <property type="entry name" value="RNA_pol_sigma70_r4_t2"/>
</dbReference>
<protein>
    <submittedName>
        <fullName evidence="8">SigE family RNA polymerase sigma factor</fullName>
    </submittedName>
</protein>
<dbReference type="InterPro" id="IPR007627">
    <property type="entry name" value="RNA_pol_sigma70_r2"/>
</dbReference>
<dbReference type="EMBL" id="BAABKM010000002">
    <property type="protein sequence ID" value="GAA4694949.1"/>
    <property type="molecule type" value="Genomic_DNA"/>
</dbReference>
<dbReference type="SUPFAM" id="SSF88659">
    <property type="entry name" value="Sigma3 and sigma4 domains of RNA polymerase sigma factors"/>
    <property type="match status" value="1"/>
</dbReference>
<dbReference type="Gene3D" id="1.10.1740.10">
    <property type="match status" value="1"/>
</dbReference>
<dbReference type="Pfam" id="PF04542">
    <property type="entry name" value="Sigma70_r2"/>
    <property type="match status" value="1"/>
</dbReference>
<organism evidence="8 9">
    <name type="scientific">Nocardioides conyzicola</name>
    <dbReference type="NCBI Taxonomy" id="1651781"/>
    <lineage>
        <taxon>Bacteria</taxon>
        <taxon>Bacillati</taxon>
        <taxon>Actinomycetota</taxon>
        <taxon>Actinomycetes</taxon>
        <taxon>Propionibacteriales</taxon>
        <taxon>Nocardioidaceae</taxon>
        <taxon>Nocardioides</taxon>
    </lineage>
</organism>
<evidence type="ECO:0000256" key="1">
    <source>
        <dbReference type="ARBA" id="ARBA00010641"/>
    </source>
</evidence>
<evidence type="ECO:0000256" key="2">
    <source>
        <dbReference type="ARBA" id="ARBA00023015"/>
    </source>
</evidence>
<dbReference type="InterPro" id="IPR014325">
    <property type="entry name" value="RNA_pol_sigma-E_actinobac"/>
</dbReference>
<dbReference type="PANTHER" id="PTHR43133:SF50">
    <property type="entry name" value="ECF RNA POLYMERASE SIGMA FACTOR SIGM"/>
    <property type="match status" value="1"/>
</dbReference>
<dbReference type="Pfam" id="PF08281">
    <property type="entry name" value="Sigma70_r4_2"/>
    <property type="match status" value="1"/>
</dbReference>
<dbReference type="InterPro" id="IPR039425">
    <property type="entry name" value="RNA_pol_sigma-70-like"/>
</dbReference>
<reference evidence="9" key="1">
    <citation type="journal article" date="2019" name="Int. J. Syst. Evol. Microbiol.">
        <title>The Global Catalogue of Microorganisms (GCM) 10K type strain sequencing project: providing services to taxonomists for standard genome sequencing and annotation.</title>
        <authorList>
            <consortium name="The Broad Institute Genomics Platform"/>
            <consortium name="The Broad Institute Genome Sequencing Center for Infectious Disease"/>
            <person name="Wu L."/>
            <person name="Ma J."/>
        </authorList>
    </citation>
    <scope>NUCLEOTIDE SEQUENCE [LARGE SCALE GENOMIC DNA]</scope>
    <source>
        <strain evidence="9">JCM 18531</strain>
    </source>
</reference>
<dbReference type="NCBIfam" id="TIGR02937">
    <property type="entry name" value="sigma70-ECF"/>
    <property type="match status" value="1"/>
</dbReference>
<sequence length="173" mass="19176">MDVGVAEEHVAVGDLSFDDWVETRVAALLRFAYLVTGSQHAAEDAVQAALTRACERWSRVRRTTDPDAYVRRMVVNAHISAWRRGGRRELSVAEVRDTSVSDVADRVATGDAVWRVCGTLPPQQRAAVVLRYYEDLEYAEIAAILGVTQATVRSHVHRALAAMRAELQEDGDD</sequence>
<dbReference type="CDD" id="cd06171">
    <property type="entry name" value="Sigma70_r4"/>
    <property type="match status" value="1"/>
</dbReference>
<dbReference type="Proteomes" id="UP001499974">
    <property type="component" value="Unassembled WGS sequence"/>
</dbReference>
<evidence type="ECO:0000313" key="9">
    <source>
        <dbReference type="Proteomes" id="UP001499974"/>
    </source>
</evidence>
<dbReference type="SUPFAM" id="SSF88946">
    <property type="entry name" value="Sigma2 domain of RNA polymerase sigma factors"/>
    <property type="match status" value="1"/>
</dbReference>
<name>A0ABP8WTB7_9ACTN</name>
<keyword evidence="2" id="KW-0805">Transcription regulation</keyword>
<evidence type="ECO:0000256" key="5">
    <source>
        <dbReference type="ARBA" id="ARBA00023163"/>
    </source>
</evidence>